<dbReference type="RefSeq" id="WP_189647773.1">
    <property type="nucleotide sequence ID" value="NZ_BMRC01000005.1"/>
</dbReference>
<keyword evidence="2" id="KW-0732">Signal</keyword>
<organism evidence="3 4">
    <name type="scientific">Nonomuraea spiralis</name>
    <dbReference type="NCBI Taxonomy" id="46182"/>
    <lineage>
        <taxon>Bacteria</taxon>
        <taxon>Bacillati</taxon>
        <taxon>Actinomycetota</taxon>
        <taxon>Actinomycetes</taxon>
        <taxon>Streptosporangiales</taxon>
        <taxon>Streptosporangiaceae</taxon>
        <taxon>Nonomuraea</taxon>
    </lineage>
</organism>
<keyword evidence="3" id="KW-0401">Integrin</keyword>
<feature type="chain" id="PRO_5046201097" evidence="2">
    <location>
        <begin position="31"/>
        <end position="85"/>
    </location>
</feature>
<sequence length="85" mass="8389">MLPDLRTNKLVWPAVVLTLTALVTTPTAQATATGSGSSDFHGDGYQDLALGTSGAPGPGGVTGAVTILYGGPNGTSGHSLRRPAA</sequence>
<dbReference type="GO" id="GO:0007229">
    <property type="term" value="P:integrin-mediated signaling pathway"/>
    <property type="evidence" value="ECO:0007669"/>
    <property type="project" value="UniProtKB-KW"/>
</dbReference>
<protein>
    <submittedName>
        <fullName evidence="3">Integrin alpha</fullName>
    </submittedName>
</protein>
<feature type="region of interest" description="Disordered" evidence="1">
    <location>
        <begin position="61"/>
        <end position="85"/>
    </location>
</feature>
<dbReference type="EMBL" id="JBHMEI010000078">
    <property type="protein sequence ID" value="MFB9208760.1"/>
    <property type="molecule type" value="Genomic_DNA"/>
</dbReference>
<dbReference type="Gene3D" id="2.130.10.130">
    <property type="entry name" value="Integrin alpha, N-terminal"/>
    <property type="match status" value="1"/>
</dbReference>
<dbReference type="InterPro" id="IPR028994">
    <property type="entry name" value="Integrin_alpha_N"/>
</dbReference>
<accession>A0ABV5IXW5</accession>
<keyword evidence="4" id="KW-1185">Reference proteome</keyword>
<evidence type="ECO:0000256" key="1">
    <source>
        <dbReference type="SAM" id="MobiDB-lite"/>
    </source>
</evidence>
<comment type="caution">
    <text evidence="3">The sequence shown here is derived from an EMBL/GenBank/DDBJ whole genome shotgun (WGS) entry which is preliminary data.</text>
</comment>
<dbReference type="Proteomes" id="UP001589647">
    <property type="component" value="Unassembled WGS sequence"/>
</dbReference>
<gene>
    <name evidence="3" type="ORF">ACFFV7_46790</name>
</gene>
<evidence type="ECO:0000313" key="4">
    <source>
        <dbReference type="Proteomes" id="UP001589647"/>
    </source>
</evidence>
<proteinExistence type="predicted"/>
<evidence type="ECO:0000313" key="3">
    <source>
        <dbReference type="EMBL" id="MFB9208760.1"/>
    </source>
</evidence>
<dbReference type="SUPFAM" id="SSF69318">
    <property type="entry name" value="Integrin alpha N-terminal domain"/>
    <property type="match status" value="1"/>
</dbReference>
<evidence type="ECO:0000256" key="2">
    <source>
        <dbReference type="SAM" id="SignalP"/>
    </source>
</evidence>
<feature type="signal peptide" evidence="2">
    <location>
        <begin position="1"/>
        <end position="30"/>
    </location>
</feature>
<reference evidence="3 4" key="1">
    <citation type="submission" date="2024-09" db="EMBL/GenBank/DDBJ databases">
        <authorList>
            <person name="Sun Q."/>
            <person name="Mori K."/>
        </authorList>
    </citation>
    <scope>NUCLEOTIDE SEQUENCE [LARGE SCALE GENOMIC DNA]</scope>
    <source>
        <strain evidence="3 4">CCM 3426</strain>
    </source>
</reference>
<name>A0ABV5IXW5_9ACTN</name>